<comment type="caution">
    <text evidence="1">The sequence shown here is derived from an EMBL/GenBank/DDBJ whole genome shotgun (WGS) entry which is preliminary data.</text>
</comment>
<proteinExistence type="predicted"/>
<feature type="non-terminal residue" evidence="1">
    <location>
        <position position="120"/>
    </location>
</feature>
<dbReference type="AlphaFoldDB" id="T1B2B2"/>
<sequence>MKRSAPFQTLFASAGRWFTPEEISHLREGTRDRERFPTRAALARELCRAFGWNDSQGKPKFMSAKVVLLRMERAGLLTLPPPQSVRRPCRGIALSSLSDPGEPVAGDLSSLALSFYRVSS</sequence>
<reference evidence="1" key="2">
    <citation type="journal article" date="2014" name="ISME J.">
        <title>Microbial stratification in low pH oxic and suboxic macroscopic growths along an acid mine drainage.</title>
        <authorList>
            <person name="Mendez-Garcia C."/>
            <person name="Mesa V."/>
            <person name="Sprenger R.R."/>
            <person name="Richter M."/>
            <person name="Diez M.S."/>
            <person name="Solano J."/>
            <person name="Bargiela R."/>
            <person name="Golyshina O.V."/>
            <person name="Manteca A."/>
            <person name="Ramos J.L."/>
            <person name="Gallego J.R."/>
            <person name="Llorente I."/>
            <person name="Martins Dos Santos V.A."/>
            <person name="Jensen O.N."/>
            <person name="Pelaez A.I."/>
            <person name="Sanchez J."/>
            <person name="Ferrer M."/>
        </authorList>
    </citation>
    <scope>NUCLEOTIDE SEQUENCE</scope>
</reference>
<reference evidence="1" key="1">
    <citation type="submission" date="2013-08" db="EMBL/GenBank/DDBJ databases">
        <authorList>
            <person name="Mendez C."/>
            <person name="Richter M."/>
            <person name="Ferrer M."/>
            <person name="Sanchez J."/>
        </authorList>
    </citation>
    <scope>NUCLEOTIDE SEQUENCE</scope>
</reference>
<protein>
    <submittedName>
        <fullName evidence="1">Uncharacterized protein</fullName>
    </submittedName>
</protein>
<gene>
    <name evidence="1" type="ORF">B1B_06759</name>
</gene>
<organism evidence="1">
    <name type="scientific">mine drainage metagenome</name>
    <dbReference type="NCBI Taxonomy" id="410659"/>
    <lineage>
        <taxon>unclassified sequences</taxon>
        <taxon>metagenomes</taxon>
        <taxon>ecological metagenomes</taxon>
    </lineage>
</organism>
<dbReference type="EMBL" id="AUZY01004288">
    <property type="protein sequence ID" value="EQD63992.1"/>
    <property type="molecule type" value="Genomic_DNA"/>
</dbReference>
<name>T1B2B2_9ZZZZ</name>
<accession>T1B2B2</accession>
<evidence type="ECO:0000313" key="1">
    <source>
        <dbReference type="EMBL" id="EQD63992.1"/>
    </source>
</evidence>